<keyword evidence="2" id="KW-1185">Reference proteome</keyword>
<dbReference type="AlphaFoldDB" id="A0A1I1STT4"/>
<dbReference type="OrthoDB" id="2468458at2"/>
<sequence length="117" mass="13764">MKEWEFDELYEYIEEVFNKSLNDGLNELQAGGRCLYEFANVIEDGETEKQIVYTTIATLEIKYGVLSQRIFEEVSRIIDTFRETNIREELDLDLGEIDKFTNIINNLRVNMDAVKIQ</sequence>
<reference evidence="1 2" key="1">
    <citation type="submission" date="2016-10" db="EMBL/GenBank/DDBJ databases">
        <authorList>
            <person name="de Groot N.N."/>
        </authorList>
    </citation>
    <scope>NUCLEOTIDE SEQUENCE [LARGE SCALE GENOMIC DNA]</scope>
    <source>
        <strain evidence="1 2">DSM 12992</strain>
    </source>
</reference>
<proteinExistence type="predicted"/>
<dbReference type="InterPro" id="IPR025678">
    <property type="entry name" value="Imm3"/>
</dbReference>
<dbReference type="RefSeq" id="WP_090094504.1">
    <property type="nucleotide sequence ID" value="NZ_FOMG01000061.1"/>
</dbReference>
<evidence type="ECO:0000313" key="1">
    <source>
        <dbReference type="EMBL" id="SFD49731.1"/>
    </source>
</evidence>
<name>A0A1I1STT4_9CLOT</name>
<dbReference type="STRING" id="119641.SAMN05421842_1612"/>
<organism evidence="1 2">
    <name type="scientific">Clostridium uliginosum</name>
    <dbReference type="NCBI Taxonomy" id="119641"/>
    <lineage>
        <taxon>Bacteria</taxon>
        <taxon>Bacillati</taxon>
        <taxon>Bacillota</taxon>
        <taxon>Clostridia</taxon>
        <taxon>Eubacteriales</taxon>
        <taxon>Clostridiaceae</taxon>
        <taxon>Clostridium</taxon>
    </lineage>
</organism>
<accession>A0A1I1STT4</accession>
<dbReference type="EMBL" id="FOMG01000061">
    <property type="protein sequence ID" value="SFD49731.1"/>
    <property type="molecule type" value="Genomic_DNA"/>
</dbReference>
<dbReference type="Proteomes" id="UP000199263">
    <property type="component" value="Unassembled WGS sequence"/>
</dbReference>
<protein>
    <submittedName>
        <fullName evidence="1">Immunity protein Imm3</fullName>
    </submittedName>
</protein>
<gene>
    <name evidence="1" type="ORF">SAMN05421842_1612</name>
</gene>
<dbReference type="Pfam" id="PF14425">
    <property type="entry name" value="Imm3"/>
    <property type="match status" value="1"/>
</dbReference>
<evidence type="ECO:0000313" key="2">
    <source>
        <dbReference type="Proteomes" id="UP000199263"/>
    </source>
</evidence>